<dbReference type="Pfam" id="PF14841">
    <property type="entry name" value="FliG_M"/>
    <property type="match status" value="1"/>
</dbReference>
<evidence type="ECO:0000313" key="15">
    <source>
        <dbReference type="EMBL" id="CAH0540081.1"/>
    </source>
</evidence>
<keyword evidence="15" id="KW-0282">Flagellum</keyword>
<dbReference type="RefSeq" id="WP_237362102.1">
    <property type="nucleotide sequence ID" value="NZ_CAKLDM010000002.1"/>
</dbReference>
<evidence type="ECO:0000259" key="14">
    <source>
        <dbReference type="Pfam" id="PF14842"/>
    </source>
</evidence>
<keyword evidence="6" id="KW-0145">Chemotaxis</keyword>
<proteinExistence type="inferred from homology"/>
<keyword evidence="9" id="KW-0975">Bacterial flagellum</keyword>
<evidence type="ECO:0000256" key="10">
    <source>
        <dbReference type="ARBA" id="ARBA00025598"/>
    </source>
</evidence>
<comment type="caution">
    <text evidence="15">The sequence shown here is derived from an EMBL/GenBank/DDBJ whole genome shotgun (WGS) entry which is preliminary data.</text>
</comment>
<keyword evidence="7" id="KW-0283">Flagellar rotation</keyword>
<feature type="region of interest" description="Disordered" evidence="11">
    <location>
        <begin position="1"/>
        <end position="20"/>
    </location>
</feature>
<dbReference type="InterPro" id="IPR011002">
    <property type="entry name" value="FliG_a-hlx"/>
</dbReference>
<accession>A0ABN8E3V9</accession>
<evidence type="ECO:0000256" key="5">
    <source>
        <dbReference type="ARBA" id="ARBA00022475"/>
    </source>
</evidence>
<organism evidence="15 16">
    <name type="scientific">Vibrio marisflavi CECT 7928</name>
    <dbReference type="NCBI Taxonomy" id="634439"/>
    <lineage>
        <taxon>Bacteria</taxon>
        <taxon>Pseudomonadati</taxon>
        <taxon>Pseudomonadota</taxon>
        <taxon>Gammaproteobacteria</taxon>
        <taxon>Vibrionales</taxon>
        <taxon>Vibrionaceae</taxon>
        <taxon>Vibrio</taxon>
    </lineage>
</organism>
<dbReference type="Gene3D" id="1.10.220.30">
    <property type="match status" value="3"/>
</dbReference>
<evidence type="ECO:0000256" key="6">
    <source>
        <dbReference type="ARBA" id="ARBA00022500"/>
    </source>
</evidence>
<evidence type="ECO:0000256" key="3">
    <source>
        <dbReference type="ARBA" id="ARBA00010299"/>
    </source>
</evidence>
<protein>
    <recommendedName>
        <fullName evidence="4">Flagellar motor switch protein FliG</fullName>
    </recommendedName>
</protein>
<dbReference type="PANTHER" id="PTHR30534:SF0">
    <property type="entry name" value="FLAGELLAR MOTOR SWITCH PROTEIN FLIG"/>
    <property type="match status" value="1"/>
</dbReference>
<evidence type="ECO:0000256" key="7">
    <source>
        <dbReference type="ARBA" id="ARBA00022779"/>
    </source>
</evidence>
<dbReference type="SUPFAM" id="SSF48029">
    <property type="entry name" value="FliG"/>
    <property type="match status" value="2"/>
</dbReference>
<evidence type="ECO:0000256" key="2">
    <source>
        <dbReference type="ARBA" id="ARBA00004515"/>
    </source>
</evidence>
<keyword evidence="5" id="KW-1003">Cell membrane</keyword>
<dbReference type="PRINTS" id="PR00954">
    <property type="entry name" value="FLGMOTORFLIG"/>
</dbReference>
<feature type="domain" description="Flagellar motor switch protein FliG C-terminal" evidence="12">
    <location>
        <begin position="233"/>
        <end position="337"/>
    </location>
</feature>
<evidence type="ECO:0000256" key="11">
    <source>
        <dbReference type="SAM" id="MobiDB-lite"/>
    </source>
</evidence>
<reference evidence="15" key="1">
    <citation type="submission" date="2021-11" db="EMBL/GenBank/DDBJ databases">
        <authorList>
            <person name="Rodrigo-Torres L."/>
            <person name="Arahal R. D."/>
            <person name="Lucena T."/>
        </authorList>
    </citation>
    <scope>NUCLEOTIDE SEQUENCE</scope>
    <source>
        <strain evidence="15">CECT 7928</strain>
    </source>
</reference>
<keyword evidence="15" id="KW-0969">Cilium</keyword>
<comment type="subcellular location">
    <subcellularLocation>
        <location evidence="1">Bacterial flagellum basal body</location>
    </subcellularLocation>
    <subcellularLocation>
        <location evidence="2">Cell inner membrane</location>
        <topology evidence="2">Peripheral membrane protein</topology>
        <orientation evidence="2">Cytoplasmic side</orientation>
    </subcellularLocation>
</comment>
<evidence type="ECO:0000259" key="13">
    <source>
        <dbReference type="Pfam" id="PF14841"/>
    </source>
</evidence>
<evidence type="ECO:0000256" key="8">
    <source>
        <dbReference type="ARBA" id="ARBA00023136"/>
    </source>
</evidence>
<dbReference type="InterPro" id="IPR000090">
    <property type="entry name" value="Flg_Motor_Flig"/>
</dbReference>
<gene>
    <name evidence="15" type="primary">fliG_1</name>
    <name evidence="15" type="ORF">VMF7928_02606</name>
</gene>
<comment type="function">
    <text evidence="10">FliG is one of three proteins (FliG, FliN, FliM) that forms the rotor-mounted switch complex (C ring), located at the base of the basal body. This complex interacts with the CheY and CheZ chemotaxis proteins, in addition to contacting components of the motor that determine the direction of flagellar rotation.</text>
</comment>
<dbReference type="Proteomes" id="UP000838748">
    <property type="component" value="Unassembled WGS sequence"/>
</dbReference>
<name>A0ABN8E3V9_9VIBR</name>
<evidence type="ECO:0000256" key="9">
    <source>
        <dbReference type="ARBA" id="ARBA00023143"/>
    </source>
</evidence>
<keyword evidence="8" id="KW-0472">Membrane</keyword>
<dbReference type="InterPro" id="IPR023087">
    <property type="entry name" value="Flg_Motor_Flig_C"/>
</dbReference>
<keyword evidence="15" id="KW-0966">Cell projection</keyword>
<dbReference type="Pfam" id="PF01706">
    <property type="entry name" value="FliG_C"/>
    <property type="match status" value="1"/>
</dbReference>
<evidence type="ECO:0000256" key="4">
    <source>
        <dbReference type="ARBA" id="ARBA00021870"/>
    </source>
</evidence>
<comment type="similarity">
    <text evidence="3">Belongs to the FliG family.</text>
</comment>
<dbReference type="PANTHER" id="PTHR30534">
    <property type="entry name" value="FLAGELLAR MOTOR SWITCH PROTEIN FLIG"/>
    <property type="match status" value="1"/>
</dbReference>
<evidence type="ECO:0000259" key="12">
    <source>
        <dbReference type="Pfam" id="PF01706"/>
    </source>
</evidence>
<sequence>MDTNMTQVASKLHSNDDNHSAGTSEAALILLSLGEPCTAKVFQHLEQDELKSLSEAMVKIEEFSQEKVNQAVEHFYHDYQEQSGIHTREYLEKSLNMALGEPLAGHVMKSLYGDDIRHTLMQLNWIESATLVQLLGNEHPQLQAVVLASLTPEKAHEVLLLLPESAHNDLLYRLANLKELQPETLLELEQVLDLFVDGLSRNQSCSVSGLNQAASLLGRMNKQRSQSILQVFRDNDNQLAESLVDAMLSFDSLAHQSDETLVRLMEEVPKTVMVNALKLAEPDVTDKLLNSLPGRSTRYLQDAMESQEPQPKSVVEEAQKEVLQTLRDLAEQGEVELRLFNEPMV</sequence>
<evidence type="ECO:0000256" key="1">
    <source>
        <dbReference type="ARBA" id="ARBA00004117"/>
    </source>
</evidence>
<dbReference type="Pfam" id="PF14842">
    <property type="entry name" value="FliG_N"/>
    <property type="match status" value="1"/>
</dbReference>
<dbReference type="InterPro" id="IPR032779">
    <property type="entry name" value="FliG_M"/>
</dbReference>
<dbReference type="EMBL" id="CAKLDM010000002">
    <property type="protein sequence ID" value="CAH0540081.1"/>
    <property type="molecule type" value="Genomic_DNA"/>
</dbReference>
<dbReference type="InterPro" id="IPR028263">
    <property type="entry name" value="FliG_N"/>
</dbReference>
<evidence type="ECO:0000313" key="16">
    <source>
        <dbReference type="Proteomes" id="UP000838748"/>
    </source>
</evidence>
<feature type="domain" description="Flagellar motor switch protein FliG middle" evidence="13">
    <location>
        <begin position="130"/>
        <end position="193"/>
    </location>
</feature>
<feature type="domain" description="Flagellar motor switch protein FliG N-terminal" evidence="14">
    <location>
        <begin position="22"/>
        <end position="113"/>
    </location>
</feature>
<keyword evidence="16" id="KW-1185">Reference proteome</keyword>